<feature type="transmembrane region" description="Helical" evidence="1">
    <location>
        <begin position="42"/>
        <end position="61"/>
    </location>
</feature>
<organism evidence="2 3">
    <name type="scientific">Lacticaseibacillus mingshuiensis</name>
    <dbReference type="NCBI Taxonomy" id="2799574"/>
    <lineage>
        <taxon>Bacteria</taxon>
        <taxon>Bacillati</taxon>
        <taxon>Bacillota</taxon>
        <taxon>Bacilli</taxon>
        <taxon>Lactobacillales</taxon>
        <taxon>Lactobacillaceae</taxon>
        <taxon>Lacticaseibacillus</taxon>
    </lineage>
</organism>
<name>A0ABW4CKF2_9LACO</name>
<keyword evidence="3" id="KW-1185">Reference proteome</keyword>
<feature type="transmembrane region" description="Helical" evidence="1">
    <location>
        <begin position="149"/>
        <end position="166"/>
    </location>
</feature>
<feature type="transmembrane region" description="Helical" evidence="1">
    <location>
        <begin position="120"/>
        <end position="137"/>
    </location>
</feature>
<feature type="transmembrane region" description="Helical" evidence="1">
    <location>
        <begin position="186"/>
        <end position="203"/>
    </location>
</feature>
<evidence type="ECO:0008006" key="4">
    <source>
        <dbReference type="Google" id="ProtNLM"/>
    </source>
</evidence>
<evidence type="ECO:0000313" key="2">
    <source>
        <dbReference type="EMBL" id="MFD1430036.1"/>
    </source>
</evidence>
<keyword evidence="1" id="KW-1133">Transmembrane helix</keyword>
<dbReference type="RefSeq" id="WP_203637056.1">
    <property type="nucleotide sequence ID" value="NZ_BOLS01000007.1"/>
</dbReference>
<evidence type="ECO:0000256" key="1">
    <source>
        <dbReference type="SAM" id="Phobius"/>
    </source>
</evidence>
<evidence type="ECO:0000313" key="3">
    <source>
        <dbReference type="Proteomes" id="UP001597196"/>
    </source>
</evidence>
<feature type="transmembrane region" description="Helical" evidence="1">
    <location>
        <begin position="94"/>
        <end position="114"/>
    </location>
</feature>
<keyword evidence="1" id="KW-0812">Transmembrane</keyword>
<gene>
    <name evidence="2" type="ORF">ACFQ4P_07220</name>
</gene>
<accession>A0ABW4CKF2</accession>
<dbReference type="EMBL" id="JBHTOC010000009">
    <property type="protein sequence ID" value="MFD1430036.1"/>
    <property type="molecule type" value="Genomic_DNA"/>
</dbReference>
<dbReference type="Proteomes" id="UP001597196">
    <property type="component" value="Unassembled WGS sequence"/>
</dbReference>
<protein>
    <recommendedName>
        <fullName evidence="4">ABC transporter permease</fullName>
    </recommendedName>
</protein>
<comment type="caution">
    <text evidence="2">The sequence shown here is derived from an EMBL/GenBank/DDBJ whole genome shotgun (WGS) entry which is preliminary data.</text>
</comment>
<proteinExistence type="predicted"/>
<keyword evidence="1" id="KW-0472">Membrane</keyword>
<reference evidence="3" key="1">
    <citation type="journal article" date="2019" name="Int. J. Syst. Evol. Microbiol.">
        <title>The Global Catalogue of Microorganisms (GCM) 10K type strain sequencing project: providing services to taxonomists for standard genome sequencing and annotation.</title>
        <authorList>
            <consortium name="The Broad Institute Genomics Platform"/>
            <consortium name="The Broad Institute Genome Sequencing Center for Infectious Disease"/>
            <person name="Wu L."/>
            <person name="Ma J."/>
        </authorList>
    </citation>
    <scope>NUCLEOTIDE SEQUENCE [LARGE SCALE GENOMIC DNA]</scope>
    <source>
        <strain evidence="3">CCM 8980</strain>
    </source>
</reference>
<sequence length="209" mass="23260">MKRNFLICWLVLLGYLGLLEVSGLGAHTYGDKISGVSFYGNAGYPALLAFTFQAMFTILIFDRSREFFYHRNIVQLVRYRSRVQLFLRLVRNNILAIVLLDVALAACNWLVYPATPSRGVLLQLLIQMNGLCLYGLVQTILELKVSSTFALITTMIGAAAFERLNWLPSQLIHTSRLTANPGTTLIGAAIVLILLVVLGASLIRKQEIV</sequence>